<feature type="compositionally biased region" description="Basic and acidic residues" evidence="1">
    <location>
        <begin position="87"/>
        <end position="100"/>
    </location>
</feature>
<dbReference type="PIR" id="T50993">
    <property type="entry name" value="T50993"/>
</dbReference>
<sequence length="1140" mass="128170">MDRRPTQSGHSHDVSHSRSRFAGRSVEEIVDILTKLDRANSQPDDRALVRGTEPEGASSPGRYRYRYSGPSTGNLQETPDIGMGFNTKDDPPRLTHRNEGTGKSIPRYPAHRSRPGSPSRSWPKHASRQLQQQNNQQPTTIQPSNDQLKNKVVDAIHDPSLSTKDITVRIGLPIEQDISLDLESFCRLRRLGRFSEARKVYESKLVQHSTAPYILVQYAEMLVVSGNYRGFHELIYPEESASAADHNLAINFALLELAAHSETLGYTAHAMKTVLSVINSMKGTQLVGSTEIQMFSLCLQIMCYLKPAVHEDVVSEALINAKTVFEWKSLYSRLLGEARIWDFRDLLVGAASLFGWDETSIMFFGSTPLDQVLNMIHQDWLQTGDDEATVLGLLDIFTSLILHGRPLDPTRQPLLSSFAGHARVLAEVAQQNNPDNMNTRPFIQFILAKTVIEMVPVPKRPDGVTLRNFMGLLLDQGDEIQLPVFVPLWHSSKPGWGMVSARANPAQRTAVEVALGAAMQGDDFHLQALALKILCLQSQDPSNLLDALLTLQLKTQGDHDGFLRTWLAKYLIADHSTDHEALLETLAQSTRFVDSSKRYYMANPSLVWAKEVIKDHLLARVSGQELHAPNWGNWFNKHGRNLPQYIVDFIYFHYHLELPLPTRVSFEVSEGKKRNSWEGKQPEPDVDGDDDWGYDSEGSHDGTGSMDEEPHDNTPVRRSVYADRVRAAPRARINEPFHDHRRYDHIQRLRSPDKNRSPATRPPPGPVIPPDLVIRASPSNRRGRRSLSPSTVRIRTPSPDNVLVRRPSFSSSDHSWGRFMVGGERQRESLESKIFLWEDGYREEHPRQDICVRMTQCNDDDDDGSMVVHDDNANHTRTARDDHIKVGVDRLQHKVSTQVPKSVNVDNHKSELLFSSKILKDNTVTVSVRNRKDPDKVARYEIESTGIQDITLEDKMPIPTTVSGRLNQRDAKAEVREQQAVPSQQESTPPRSTSSESSSIDLDSTLSMSAWMESRTLNQNHGSRPSQPISTSHDSNTLNDIEVERPEIWPGVQRSRRFCQEVDPARSLSEKALNELNADSTERQQRPRDSNTIAAIASNEEARGVNDDTNNGLSVESLQESESGGGVDEDLANICRLICD</sequence>
<feature type="compositionally biased region" description="Basic and acidic residues" evidence="1">
    <location>
        <begin position="711"/>
        <end position="756"/>
    </location>
</feature>
<feature type="region of interest" description="Disordered" evidence="1">
    <location>
        <begin position="1"/>
        <end position="147"/>
    </location>
</feature>
<feature type="compositionally biased region" description="Acidic residues" evidence="1">
    <location>
        <begin position="684"/>
        <end position="694"/>
    </location>
</feature>
<feature type="compositionally biased region" description="Low complexity" evidence="1">
    <location>
        <begin position="983"/>
        <end position="1002"/>
    </location>
</feature>
<dbReference type="AlphaFoldDB" id="Q9P3N7"/>
<organism evidence="2">
    <name type="scientific">Neurospora crassa</name>
    <dbReference type="NCBI Taxonomy" id="5141"/>
    <lineage>
        <taxon>Eukaryota</taxon>
        <taxon>Fungi</taxon>
        <taxon>Dikarya</taxon>
        <taxon>Ascomycota</taxon>
        <taxon>Pezizomycotina</taxon>
        <taxon>Sordariomycetes</taxon>
        <taxon>Sordariomycetidae</taxon>
        <taxon>Sordariales</taxon>
        <taxon>Sordariaceae</taxon>
        <taxon>Neurospora</taxon>
    </lineage>
</organism>
<reference evidence="2" key="2">
    <citation type="submission" date="2001-11" db="EMBL/GenBank/DDBJ databases">
        <authorList>
            <person name="German Neurospora genome project"/>
        </authorList>
    </citation>
    <scope>NUCLEOTIDE SEQUENCE</scope>
</reference>
<feature type="region of interest" description="Disordered" evidence="1">
    <location>
        <begin position="968"/>
        <end position="1002"/>
    </location>
</feature>
<feature type="region of interest" description="Disordered" evidence="1">
    <location>
        <begin position="1017"/>
        <end position="1039"/>
    </location>
</feature>
<feature type="compositionally biased region" description="Basic and acidic residues" evidence="1">
    <location>
        <begin position="1080"/>
        <end position="1089"/>
    </location>
</feature>
<dbReference type="VEuPathDB" id="FungiDB:NCU02976"/>
<feature type="compositionally biased region" description="Pro residues" evidence="1">
    <location>
        <begin position="760"/>
        <end position="769"/>
    </location>
</feature>
<evidence type="ECO:0000256" key="1">
    <source>
        <dbReference type="SAM" id="MobiDB-lite"/>
    </source>
</evidence>
<gene>
    <name evidence="2" type="primary">B7F18.120</name>
</gene>
<feature type="region of interest" description="Disordered" evidence="1">
    <location>
        <begin position="672"/>
        <end position="806"/>
    </location>
</feature>
<accession>Q9P3N7</accession>
<feature type="compositionally biased region" description="Basic and acidic residues" evidence="1">
    <location>
        <begin position="34"/>
        <end position="48"/>
    </location>
</feature>
<dbReference type="EMBL" id="AL389891">
    <property type="protein sequence ID" value="CAB97313.2"/>
    <property type="molecule type" value="Genomic_DNA"/>
</dbReference>
<feature type="region of interest" description="Disordered" evidence="1">
    <location>
        <begin position="1070"/>
        <end position="1126"/>
    </location>
</feature>
<feature type="compositionally biased region" description="Basic and acidic residues" evidence="1">
    <location>
        <begin position="968"/>
        <end position="977"/>
    </location>
</feature>
<evidence type="ECO:0000313" key="2">
    <source>
        <dbReference type="EMBL" id="CAB97313.2"/>
    </source>
</evidence>
<feature type="compositionally biased region" description="Basic and acidic residues" evidence="1">
    <location>
        <begin position="672"/>
        <end position="683"/>
    </location>
</feature>
<reference evidence="2" key="1">
    <citation type="submission" date="2000-07" db="EMBL/GenBank/DDBJ databases">
        <authorList>
            <person name="Schulte U."/>
            <person name="Aign V."/>
            <person name="Hoheisel J."/>
            <person name="Brandt P."/>
            <person name="Fartmann B."/>
            <person name="Holland R."/>
            <person name="Nyakatura G."/>
            <person name="Mewes H.W."/>
            <person name="Mannhaupt G."/>
        </authorList>
    </citation>
    <scope>NUCLEOTIDE SEQUENCE</scope>
</reference>
<feature type="compositionally biased region" description="Low complexity" evidence="1">
    <location>
        <begin position="129"/>
        <end position="143"/>
    </location>
</feature>
<proteinExistence type="predicted"/>
<protein>
    <submittedName>
        <fullName evidence="2">Uncharacterized protein B7F18.120</fullName>
    </submittedName>
</protein>
<feature type="compositionally biased region" description="Polar residues" evidence="1">
    <location>
        <begin position="1107"/>
        <end position="1122"/>
    </location>
</feature>
<name>Q9P3N7_NEUCS</name>
<feature type="compositionally biased region" description="Basic and acidic residues" evidence="1">
    <location>
        <begin position="1"/>
        <end position="16"/>
    </location>
</feature>